<dbReference type="Pfam" id="PF02265">
    <property type="entry name" value="S1-P1_nuclease"/>
    <property type="match status" value="1"/>
</dbReference>
<comment type="similarity">
    <text evidence="1">Belongs to the nuclease type I family.</text>
</comment>
<dbReference type="GO" id="GO:0006308">
    <property type="term" value="P:DNA catabolic process"/>
    <property type="evidence" value="ECO:0007669"/>
    <property type="project" value="InterPro"/>
</dbReference>
<dbReference type="SUPFAM" id="SSF48537">
    <property type="entry name" value="Phospholipase C/P1 nuclease"/>
    <property type="match status" value="1"/>
</dbReference>
<keyword evidence="2" id="KW-0540">Nuclease</keyword>
<keyword evidence="8" id="KW-1133">Transmembrane helix</keyword>
<keyword evidence="8" id="KW-0812">Transmembrane</keyword>
<comment type="caution">
    <text evidence="9">The sequence shown here is derived from an EMBL/GenBank/DDBJ whole genome shotgun (WGS) entry which is preliminary data.</text>
</comment>
<keyword evidence="6" id="KW-1015">Disulfide bond</keyword>
<evidence type="ECO:0000256" key="4">
    <source>
        <dbReference type="ARBA" id="ARBA00022759"/>
    </source>
</evidence>
<feature type="transmembrane region" description="Helical" evidence="8">
    <location>
        <begin position="190"/>
        <end position="211"/>
    </location>
</feature>
<organism evidence="9 10">
    <name type="scientific">Rhizoclosmatium globosum</name>
    <dbReference type="NCBI Taxonomy" id="329046"/>
    <lineage>
        <taxon>Eukaryota</taxon>
        <taxon>Fungi</taxon>
        <taxon>Fungi incertae sedis</taxon>
        <taxon>Chytridiomycota</taxon>
        <taxon>Chytridiomycota incertae sedis</taxon>
        <taxon>Chytridiomycetes</taxon>
        <taxon>Chytridiales</taxon>
        <taxon>Chytriomycetaceae</taxon>
        <taxon>Rhizoclosmatium</taxon>
    </lineage>
</organism>
<keyword evidence="7" id="KW-0325">Glycoprotein</keyword>
<dbReference type="Gene3D" id="1.10.575.10">
    <property type="entry name" value="P1 Nuclease"/>
    <property type="match status" value="2"/>
</dbReference>
<sequence>MVTKLLMPETPNWADEWRIAHPETASWHFVNYPENNPPQSCGCTTPNGCSGDGCVLSAITTQTAILLANNCDLTSDNSTTLAIQYLTHFIGELLNPSTTVNDKREETTQKRFTTGRRLISMESTTTRYPRTDFSRAYYEAVVDILNVQIAKGGFRIAAWLNAIADECDLGRKGASDDGNTAADVKSMMEWTAMVSIGHIIVVLIAVLSLLWKRMNGFEWWNTSRDMNDIEFRQALISSELAEIKRQGREKQVYLHSE</sequence>
<keyword evidence="5" id="KW-0378">Hydrolase</keyword>
<gene>
    <name evidence="9" type="ORF">BCR33DRAFT_718510</name>
</gene>
<dbReference type="STRING" id="329046.A0A1Y2C622"/>
<evidence type="ECO:0000256" key="1">
    <source>
        <dbReference type="ARBA" id="ARBA00009547"/>
    </source>
</evidence>
<dbReference type="InterPro" id="IPR003154">
    <property type="entry name" value="S1/P1nuclease"/>
</dbReference>
<evidence type="ECO:0000256" key="5">
    <source>
        <dbReference type="ARBA" id="ARBA00022801"/>
    </source>
</evidence>
<name>A0A1Y2C622_9FUNG</name>
<accession>A0A1Y2C622</accession>
<protein>
    <recommendedName>
        <fullName evidence="11">Phospholipase C/P1 nuclease</fullName>
    </recommendedName>
</protein>
<evidence type="ECO:0000256" key="7">
    <source>
        <dbReference type="ARBA" id="ARBA00023180"/>
    </source>
</evidence>
<evidence type="ECO:0000256" key="8">
    <source>
        <dbReference type="SAM" id="Phobius"/>
    </source>
</evidence>
<keyword evidence="4" id="KW-0255">Endonuclease</keyword>
<dbReference type="Proteomes" id="UP000193642">
    <property type="component" value="Unassembled WGS sequence"/>
</dbReference>
<dbReference type="GO" id="GO:0003676">
    <property type="term" value="F:nucleic acid binding"/>
    <property type="evidence" value="ECO:0007669"/>
    <property type="project" value="InterPro"/>
</dbReference>
<dbReference type="InterPro" id="IPR008947">
    <property type="entry name" value="PLipase_C/P1_nuclease_dom_sf"/>
</dbReference>
<dbReference type="GO" id="GO:0004519">
    <property type="term" value="F:endonuclease activity"/>
    <property type="evidence" value="ECO:0007669"/>
    <property type="project" value="UniProtKB-KW"/>
</dbReference>
<evidence type="ECO:0008006" key="11">
    <source>
        <dbReference type="Google" id="ProtNLM"/>
    </source>
</evidence>
<dbReference type="EMBL" id="MCGO01000029">
    <property type="protein sequence ID" value="ORY42386.1"/>
    <property type="molecule type" value="Genomic_DNA"/>
</dbReference>
<reference evidence="9 10" key="1">
    <citation type="submission" date="2016-07" db="EMBL/GenBank/DDBJ databases">
        <title>Pervasive Adenine N6-methylation of Active Genes in Fungi.</title>
        <authorList>
            <consortium name="DOE Joint Genome Institute"/>
            <person name="Mondo S.J."/>
            <person name="Dannebaum R.O."/>
            <person name="Kuo R.C."/>
            <person name="Labutti K."/>
            <person name="Haridas S."/>
            <person name="Kuo A."/>
            <person name="Salamov A."/>
            <person name="Ahrendt S.R."/>
            <person name="Lipzen A."/>
            <person name="Sullivan W."/>
            <person name="Andreopoulos W.B."/>
            <person name="Clum A."/>
            <person name="Lindquist E."/>
            <person name="Daum C."/>
            <person name="Ramamoorthy G.K."/>
            <person name="Gryganskyi A."/>
            <person name="Culley D."/>
            <person name="Magnuson J.K."/>
            <person name="James T.Y."/>
            <person name="O'Malley M.A."/>
            <person name="Stajich J.E."/>
            <person name="Spatafora J.W."/>
            <person name="Visel A."/>
            <person name="Grigoriev I.V."/>
        </authorList>
    </citation>
    <scope>NUCLEOTIDE SEQUENCE [LARGE SCALE GENOMIC DNA]</scope>
    <source>
        <strain evidence="9 10">JEL800</strain>
    </source>
</reference>
<evidence type="ECO:0000256" key="3">
    <source>
        <dbReference type="ARBA" id="ARBA00022723"/>
    </source>
</evidence>
<dbReference type="OrthoDB" id="441446at2759"/>
<keyword evidence="8" id="KW-0472">Membrane</keyword>
<dbReference type="GO" id="GO:0016788">
    <property type="term" value="F:hydrolase activity, acting on ester bonds"/>
    <property type="evidence" value="ECO:0007669"/>
    <property type="project" value="InterPro"/>
</dbReference>
<dbReference type="AlphaFoldDB" id="A0A1Y2C622"/>
<evidence type="ECO:0000256" key="2">
    <source>
        <dbReference type="ARBA" id="ARBA00022722"/>
    </source>
</evidence>
<keyword evidence="10" id="KW-1185">Reference proteome</keyword>
<evidence type="ECO:0000313" key="9">
    <source>
        <dbReference type="EMBL" id="ORY42386.1"/>
    </source>
</evidence>
<dbReference type="PANTHER" id="PTHR33146">
    <property type="entry name" value="ENDONUCLEASE 4"/>
    <property type="match status" value="1"/>
</dbReference>
<evidence type="ECO:0000313" key="10">
    <source>
        <dbReference type="Proteomes" id="UP000193642"/>
    </source>
</evidence>
<dbReference type="GO" id="GO:0046872">
    <property type="term" value="F:metal ion binding"/>
    <property type="evidence" value="ECO:0007669"/>
    <property type="project" value="UniProtKB-KW"/>
</dbReference>
<proteinExistence type="inferred from homology"/>
<evidence type="ECO:0000256" key="6">
    <source>
        <dbReference type="ARBA" id="ARBA00023157"/>
    </source>
</evidence>
<dbReference type="PANTHER" id="PTHR33146:SF26">
    <property type="entry name" value="ENDONUCLEASE 4"/>
    <property type="match status" value="1"/>
</dbReference>
<keyword evidence="3" id="KW-0479">Metal-binding</keyword>